<dbReference type="SUPFAM" id="SSF52172">
    <property type="entry name" value="CheY-like"/>
    <property type="match status" value="1"/>
</dbReference>
<feature type="domain" description="HTH araC/xylS-type" evidence="6">
    <location>
        <begin position="319"/>
        <end position="418"/>
    </location>
</feature>
<dbReference type="KEGG" id="pgm:PGRAT_30370"/>
<dbReference type="GO" id="GO:0000160">
    <property type="term" value="P:phosphorelay signal transduction system"/>
    <property type="evidence" value="ECO:0007669"/>
    <property type="project" value="InterPro"/>
</dbReference>
<organism evidence="8 9">
    <name type="scientific">Paenibacillus graminis</name>
    <dbReference type="NCBI Taxonomy" id="189425"/>
    <lineage>
        <taxon>Bacteria</taxon>
        <taxon>Bacillati</taxon>
        <taxon>Bacillota</taxon>
        <taxon>Bacilli</taxon>
        <taxon>Bacillales</taxon>
        <taxon>Paenibacillaceae</taxon>
        <taxon>Paenibacillus</taxon>
    </lineage>
</organism>
<keyword evidence="2" id="KW-0238">DNA-binding</keyword>
<dbReference type="PANTHER" id="PTHR43280">
    <property type="entry name" value="ARAC-FAMILY TRANSCRIPTIONAL REGULATOR"/>
    <property type="match status" value="1"/>
</dbReference>
<dbReference type="STRING" id="189425.PGRAT_30370"/>
<evidence type="ECO:0008006" key="10">
    <source>
        <dbReference type="Google" id="ProtNLM"/>
    </source>
</evidence>
<dbReference type="GO" id="GO:0003700">
    <property type="term" value="F:DNA-binding transcription factor activity"/>
    <property type="evidence" value="ECO:0007669"/>
    <property type="project" value="InterPro"/>
</dbReference>
<keyword evidence="9" id="KW-1185">Reference proteome</keyword>
<dbReference type="InterPro" id="IPR009057">
    <property type="entry name" value="Homeodomain-like_sf"/>
</dbReference>
<accession>A0A089MGD7</accession>
<evidence type="ECO:0000313" key="9">
    <source>
        <dbReference type="Proteomes" id="UP000029500"/>
    </source>
</evidence>
<dbReference type="InterPro" id="IPR020449">
    <property type="entry name" value="Tscrpt_reg_AraC-type_HTH"/>
</dbReference>
<keyword evidence="4" id="KW-0597">Phosphoprotein</keyword>
<dbReference type="AlphaFoldDB" id="A0A089MGD7"/>
<dbReference type="Pfam" id="PF12833">
    <property type="entry name" value="HTH_18"/>
    <property type="match status" value="1"/>
</dbReference>
<dbReference type="eggNOG" id="COG4753">
    <property type="taxonomic scope" value="Bacteria"/>
</dbReference>
<dbReference type="eggNOG" id="COG2207">
    <property type="taxonomic scope" value="Bacteria"/>
</dbReference>
<evidence type="ECO:0000256" key="1">
    <source>
        <dbReference type="ARBA" id="ARBA00023015"/>
    </source>
</evidence>
<evidence type="ECO:0000313" key="8">
    <source>
        <dbReference type="EMBL" id="AIQ71415.1"/>
    </source>
</evidence>
<dbReference type="GO" id="GO:0043565">
    <property type="term" value="F:sequence-specific DNA binding"/>
    <property type="evidence" value="ECO:0007669"/>
    <property type="project" value="InterPro"/>
</dbReference>
<dbReference type="InterPro" id="IPR018060">
    <property type="entry name" value="HTH_AraC"/>
</dbReference>
<evidence type="ECO:0000256" key="5">
    <source>
        <dbReference type="SAM" id="Coils"/>
    </source>
</evidence>
<keyword evidence="1" id="KW-0805">Transcription regulation</keyword>
<dbReference type="PROSITE" id="PS50110">
    <property type="entry name" value="RESPONSE_REGULATORY"/>
    <property type="match status" value="1"/>
</dbReference>
<dbReference type="SMART" id="SM00448">
    <property type="entry name" value="REC"/>
    <property type="match status" value="1"/>
</dbReference>
<sequence length="430" mass="49150">MLKMLIVDDDKWIREGLRANVKWSREGIEVVATAANGEEGWELVQKLRPDILLTDIQMPLLDGLQLAEKVNERYVLTKIIFLTGYDDFSYAKKALDLQASGYILKYEDNEAILQSVAETGNNLRREKRELEKARKSQSLIENKFFADLLSGVPSVDWARREMELLGIRPEGPYFRVAVIQPEDLQRFSRPGMLENTELLLFSIQNICAEQFTNRLPKPFFVPYNHRINIILNLADTDGTSPSGCSLATLLEDIRYTIESCLKIPVSIGVGTVCEGFGQIPYSYNKALAAAHMKDVAGRSGLFFCDEMSHSQHSHHTLLKQMESYIHKNYADENLSLAAIAGEIHISPSYVSTLFKKYREINVIEYVIRIRMEKAAELLKQTDYKSYEISEKVGYGNPQYFSVLFKKHYGMSPSDYRKSQRDELSKKTNNL</sequence>
<dbReference type="RefSeq" id="WP_025705387.1">
    <property type="nucleotide sequence ID" value="NZ_CP009287.1"/>
</dbReference>
<evidence type="ECO:0000256" key="2">
    <source>
        <dbReference type="ARBA" id="ARBA00023125"/>
    </source>
</evidence>
<dbReference type="CDD" id="cd17536">
    <property type="entry name" value="REC_YesN-like"/>
    <property type="match status" value="1"/>
</dbReference>
<dbReference type="PRINTS" id="PR00032">
    <property type="entry name" value="HTHARAC"/>
</dbReference>
<feature type="modified residue" description="4-aspartylphosphate" evidence="4">
    <location>
        <position position="55"/>
    </location>
</feature>
<dbReference type="Gene3D" id="1.10.10.60">
    <property type="entry name" value="Homeodomain-like"/>
    <property type="match status" value="2"/>
</dbReference>
<evidence type="ECO:0000256" key="4">
    <source>
        <dbReference type="PROSITE-ProRule" id="PRU00169"/>
    </source>
</evidence>
<dbReference type="OrthoDB" id="9794370at2"/>
<dbReference type="InterPro" id="IPR011006">
    <property type="entry name" value="CheY-like_superfamily"/>
</dbReference>
<dbReference type="HOGENOM" id="CLU_000445_5_0_9"/>
<evidence type="ECO:0000259" key="6">
    <source>
        <dbReference type="PROSITE" id="PS01124"/>
    </source>
</evidence>
<proteinExistence type="predicted"/>
<dbReference type="SUPFAM" id="SSF46689">
    <property type="entry name" value="Homeodomain-like"/>
    <property type="match status" value="1"/>
</dbReference>
<dbReference type="PROSITE" id="PS01124">
    <property type="entry name" value="HTH_ARAC_FAMILY_2"/>
    <property type="match status" value="1"/>
</dbReference>
<dbReference type="EMBL" id="CP009287">
    <property type="protein sequence ID" value="AIQ71415.1"/>
    <property type="molecule type" value="Genomic_DNA"/>
</dbReference>
<dbReference type="Gene3D" id="3.40.50.2300">
    <property type="match status" value="1"/>
</dbReference>
<keyword evidence="5" id="KW-0175">Coiled coil</keyword>
<keyword evidence="3" id="KW-0804">Transcription</keyword>
<dbReference type="SMART" id="SM00342">
    <property type="entry name" value="HTH_ARAC"/>
    <property type="match status" value="1"/>
</dbReference>
<dbReference type="Proteomes" id="UP000029500">
    <property type="component" value="Chromosome"/>
</dbReference>
<evidence type="ECO:0000259" key="7">
    <source>
        <dbReference type="PROSITE" id="PS50110"/>
    </source>
</evidence>
<dbReference type="PANTHER" id="PTHR43280:SF10">
    <property type="entry name" value="REGULATORY PROTEIN POCR"/>
    <property type="match status" value="1"/>
</dbReference>
<gene>
    <name evidence="8" type="ORF">PGRAT_30370</name>
</gene>
<dbReference type="Pfam" id="PF00072">
    <property type="entry name" value="Response_reg"/>
    <property type="match status" value="1"/>
</dbReference>
<feature type="domain" description="Response regulatory" evidence="7">
    <location>
        <begin position="3"/>
        <end position="120"/>
    </location>
</feature>
<dbReference type="InterPro" id="IPR001789">
    <property type="entry name" value="Sig_transdc_resp-reg_receiver"/>
</dbReference>
<feature type="coiled-coil region" evidence="5">
    <location>
        <begin position="113"/>
        <end position="143"/>
    </location>
</feature>
<name>A0A089MGD7_9BACL</name>
<dbReference type="Pfam" id="PF17853">
    <property type="entry name" value="GGDEF_2"/>
    <property type="match status" value="1"/>
</dbReference>
<evidence type="ECO:0000256" key="3">
    <source>
        <dbReference type="ARBA" id="ARBA00023163"/>
    </source>
</evidence>
<reference evidence="8 9" key="1">
    <citation type="submission" date="2014-08" db="EMBL/GenBank/DDBJ databases">
        <title>Comparative genomics of the Paenibacillus odorifer group.</title>
        <authorList>
            <person name="den Bakker H.C."/>
            <person name="Tsai Y.-C."/>
            <person name="Martin N."/>
            <person name="Korlach J."/>
            <person name="Wiedmann M."/>
        </authorList>
    </citation>
    <scope>NUCLEOTIDE SEQUENCE [LARGE SCALE GENOMIC DNA]</scope>
    <source>
        <strain evidence="8 9">DSM 15220</strain>
    </source>
</reference>
<protein>
    <recommendedName>
        <fullName evidence="10">AraC family transcriptional regulator</fullName>
    </recommendedName>
</protein>
<dbReference type="InterPro" id="IPR041522">
    <property type="entry name" value="CdaR_GGDEF"/>
</dbReference>